<dbReference type="EMBL" id="CM044705">
    <property type="protein sequence ID" value="KAI5663325.1"/>
    <property type="molecule type" value="Genomic_DNA"/>
</dbReference>
<sequence>MSKNEAKKEKMEAASTETNSLPPTVGQPTACVFSVGLEKKHWGRNLARKPLAILLNWIGKIEDALWSNVGFHQANRETNSVCAPNSTGLISPIRSRARAFTAEYSPCSLI</sequence>
<reference evidence="2" key="1">
    <citation type="journal article" date="2023" name="Nat. Plants">
        <title>Single-cell RNA sequencing provides a high-resolution roadmap for understanding the multicellular compartmentation of specialized metabolism.</title>
        <authorList>
            <person name="Sun S."/>
            <person name="Shen X."/>
            <person name="Li Y."/>
            <person name="Li Y."/>
            <person name="Wang S."/>
            <person name="Li R."/>
            <person name="Zhang H."/>
            <person name="Shen G."/>
            <person name="Guo B."/>
            <person name="Wei J."/>
            <person name="Xu J."/>
            <person name="St-Pierre B."/>
            <person name="Chen S."/>
            <person name="Sun C."/>
        </authorList>
    </citation>
    <scope>NUCLEOTIDE SEQUENCE [LARGE SCALE GENOMIC DNA]</scope>
</reference>
<organism evidence="1 2">
    <name type="scientific">Catharanthus roseus</name>
    <name type="common">Madagascar periwinkle</name>
    <name type="synonym">Vinca rosea</name>
    <dbReference type="NCBI Taxonomy" id="4058"/>
    <lineage>
        <taxon>Eukaryota</taxon>
        <taxon>Viridiplantae</taxon>
        <taxon>Streptophyta</taxon>
        <taxon>Embryophyta</taxon>
        <taxon>Tracheophyta</taxon>
        <taxon>Spermatophyta</taxon>
        <taxon>Magnoliopsida</taxon>
        <taxon>eudicotyledons</taxon>
        <taxon>Gunneridae</taxon>
        <taxon>Pentapetalae</taxon>
        <taxon>asterids</taxon>
        <taxon>lamiids</taxon>
        <taxon>Gentianales</taxon>
        <taxon>Apocynaceae</taxon>
        <taxon>Rauvolfioideae</taxon>
        <taxon>Vinceae</taxon>
        <taxon>Catharanthinae</taxon>
        <taxon>Catharanthus</taxon>
    </lineage>
</organism>
<dbReference type="Proteomes" id="UP001060085">
    <property type="component" value="Linkage Group LG05"/>
</dbReference>
<evidence type="ECO:0000313" key="2">
    <source>
        <dbReference type="Proteomes" id="UP001060085"/>
    </source>
</evidence>
<accession>A0ACC0AR26</accession>
<comment type="caution">
    <text evidence="1">The sequence shown here is derived from an EMBL/GenBank/DDBJ whole genome shotgun (WGS) entry which is preliminary data.</text>
</comment>
<keyword evidence="2" id="KW-1185">Reference proteome</keyword>
<protein>
    <submittedName>
        <fullName evidence="1">Uncharacterized protein</fullName>
    </submittedName>
</protein>
<proteinExistence type="predicted"/>
<evidence type="ECO:0000313" key="1">
    <source>
        <dbReference type="EMBL" id="KAI5663325.1"/>
    </source>
</evidence>
<name>A0ACC0AR26_CATRO</name>
<gene>
    <name evidence="1" type="ORF">M9H77_22648</name>
</gene>